<dbReference type="Proteomes" id="UP000315003">
    <property type="component" value="Chromosome"/>
</dbReference>
<name>A0A517T331_9BACT</name>
<evidence type="ECO:0000256" key="6">
    <source>
        <dbReference type="SAM" id="Phobius"/>
    </source>
</evidence>
<feature type="transmembrane region" description="Helical" evidence="6">
    <location>
        <begin position="251"/>
        <end position="270"/>
    </location>
</feature>
<dbReference type="GO" id="GO:0005886">
    <property type="term" value="C:plasma membrane"/>
    <property type="evidence" value="ECO:0007669"/>
    <property type="project" value="UniProtKB-SubCell"/>
</dbReference>
<dbReference type="RefSeq" id="WP_145277771.1">
    <property type="nucleotide sequence ID" value="NZ_CP036272.1"/>
</dbReference>
<dbReference type="PANTHER" id="PTHR33406:SF12">
    <property type="entry name" value="BLR2997 PROTEIN"/>
    <property type="match status" value="1"/>
</dbReference>
<keyword evidence="4 6" id="KW-1133">Transmembrane helix</keyword>
<evidence type="ECO:0000256" key="5">
    <source>
        <dbReference type="ARBA" id="ARBA00023136"/>
    </source>
</evidence>
<comment type="subcellular location">
    <subcellularLocation>
        <location evidence="1">Cell membrane</location>
        <topology evidence="1">Multi-pass membrane protein</topology>
    </subcellularLocation>
</comment>
<dbReference type="Gene3D" id="1.20.1640.10">
    <property type="entry name" value="Multidrug efflux transporter AcrB transmembrane domain"/>
    <property type="match status" value="2"/>
</dbReference>
<feature type="domain" description="SSD" evidence="7">
    <location>
        <begin position="216"/>
        <end position="345"/>
    </location>
</feature>
<feature type="transmembrane region" description="Helical" evidence="6">
    <location>
        <begin position="702"/>
        <end position="734"/>
    </location>
</feature>
<dbReference type="InterPro" id="IPR000731">
    <property type="entry name" value="SSD"/>
</dbReference>
<organism evidence="8 9">
    <name type="scientific">Stieleria bergensis</name>
    <dbReference type="NCBI Taxonomy" id="2528025"/>
    <lineage>
        <taxon>Bacteria</taxon>
        <taxon>Pseudomonadati</taxon>
        <taxon>Planctomycetota</taxon>
        <taxon>Planctomycetia</taxon>
        <taxon>Pirellulales</taxon>
        <taxon>Pirellulaceae</taxon>
        <taxon>Stieleria</taxon>
    </lineage>
</organism>
<gene>
    <name evidence="8" type="ORF">SV7mr_53300</name>
</gene>
<evidence type="ECO:0000259" key="7">
    <source>
        <dbReference type="PROSITE" id="PS50156"/>
    </source>
</evidence>
<protein>
    <submittedName>
        <fullName evidence="8">MMPL family protein</fullName>
    </submittedName>
</protein>
<feature type="transmembrane region" description="Helical" evidence="6">
    <location>
        <begin position="218"/>
        <end position="239"/>
    </location>
</feature>
<keyword evidence="2" id="KW-1003">Cell membrane</keyword>
<feature type="transmembrane region" description="Helical" evidence="6">
    <location>
        <begin position="290"/>
        <end position="310"/>
    </location>
</feature>
<feature type="transmembrane region" description="Helical" evidence="6">
    <location>
        <begin position="322"/>
        <end position="343"/>
    </location>
</feature>
<dbReference type="SUPFAM" id="SSF82866">
    <property type="entry name" value="Multidrug efflux transporter AcrB transmembrane domain"/>
    <property type="match status" value="2"/>
</dbReference>
<dbReference type="AlphaFoldDB" id="A0A517T331"/>
<feature type="transmembrane region" description="Helical" evidence="6">
    <location>
        <begin position="673"/>
        <end position="696"/>
    </location>
</feature>
<dbReference type="EMBL" id="CP036272">
    <property type="protein sequence ID" value="QDT62779.1"/>
    <property type="molecule type" value="Genomic_DNA"/>
</dbReference>
<keyword evidence="3 6" id="KW-0812">Transmembrane</keyword>
<evidence type="ECO:0000256" key="1">
    <source>
        <dbReference type="ARBA" id="ARBA00004651"/>
    </source>
</evidence>
<feature type="transmembrane region" description="Helical" evidence="6">
    <location>
        <begin position="606"/>
        <end position="624"/>
    </location>
</feature>
<dbReference type="Pfam" id="PF03176">
    <property type="entry name" value="MMPL"/>
    <property type="match status" value="2"/>
</dbReference>
<dbReference type="InterPro" id="IPR004869">
    <property type="entry name" value="MMPL_dom"/>
</dbReference>
<evidence type="ECO:0000313" key="8">
    <source>
        <dbReference type="EMBL" id="QDT62779.1"/>
    </source>
</evidence>
<evidence type="ECO:0000256" key="3">
    <source>
        <dbReference type="ARBA" id="ARBA00022692"/>
    </source>
</evidence>
<keyword evidence="9" id="KW-1185">Reference proteome</keyword>
<dbReference type="InterPro" id="IPR050545">
    <property type="entry name" value="Mycobact_MmpL"/>
</dbReference>
<reference evidence="8 9" key="1">
    <citation type="submission" date="2019-02" db="EMBL/GenBank/DDBJ databases">
        <title>Deep-cultivation of Planctomycetes and their phenomic and genomic characterization uncovers novel biology.</title>
        <authorList>
            <person name="Wiegand S."/>
            <person name="Jogler M."/>
            <person name="Boedeker C."/>
            <person name="Pinto D."/>
            <person name="Vollmers J."/>
            <person name="Rivas-Marin E."/>
            <person name="Kohn T."/>
            <person name="Peeters S.H."/>
            <person name="Heuer A."/>
            <person name="Rast P."/>
            <person name="Oberbeckmann S."/>
            <person name="Bunk B."/>
            <person name="Jeske O."/>
            <person name="Meyerdierks A."/>
            <person name="Storesund J.E."/>
            <person name="Kallscheuer N."/>
            <person name="Luecker S."/>
            <person name="Lage O.M."/>
            <person name="Pohl T."/>
            <person name="Merkel B.J."/>
            <person name="Hornburger P."/>
            <person name="Mueller R.-W."/>
            <person name="Bruemmer F."/>
            <person name="Labrenz M."/>
            <person name="Spormann A.M."/>
            <person name="Op den Camp H."/>
            <person name="Overmann J."/>
            <person name="Amann R."/>
            <person name="Jetten M.S.M."/>
            <person name="Mascher T."/>
            <person name="Medema M.H."/>
            <person name="Devos D.P."/>
            <person name="Kaster A.-K."/>
            <person name="Ovreas L."/>
            <person name="Rohde M."/>
            <person name="Galperin M.Y."/>
            <person name="Jogler C."/>
        </authorList>
    </citation>
    <scope>NUCLEOTIDE SEQUENCE [LARGE SCALE GENOMIC DNA]</scope>
    <source>
        <strain evidence="8 9">SV_7m_r</strain>
    </source>
</reference>
<evidence type="ECO:0000313" key="9">
    <source>
        <dbReference type="Proteomes" id="UP000315003"/>
    </source>
</evidence>
<evidence type="ECO:0000256" key="2">
    <source>
        <dbReference type="ARBA" id="ARBA00022475"/>
    </source>
</evidence>
<dbReference type="PROSITE" id="PS50156">
    <property type="entry name" value="SSD"/>
    <property type="match status" value="1"/>
</dbReference>
<feature type="transmembrane region" description="Helical" evidence="6">
    <location>
        <begin position="193"/>
        <end position="212"/>
    </location>
</feature>
<accession>A0A517T331</accession>
<keyword evidence="5 6" id="KW-0472">Membrane</keyword>
<feature type="transmembrane region" description="Helical" evidence="6">
    <location>
        <begin position="576"/>
        <end position="594"/>
    </location>
</feature>
<proteinExistence type="predicted"/>
<dbReference type="PANTHER" id="PTHR33406">
    <property type="entry name" value="MEMBRANE PROTEIN MJ1562-RELATED"/>
    <property type="match status" value="1"/>
</dbReference>
<evidence type="ECO:0000256" key="4">
    <source>
        <dbReference type="ARBA" id="ARBA00022989"/>
    </source>
</evidence>
<sequence>MNPADSEHRGVTRRSQIIILIALLLAPVFLYGARGAVKTTSNDPRQWLPKNFAATDTYDWFQEQFGTDEIAVISWPNCTIKDPKTRQLGQLAVESGYFDRSRTGVDVMRQLITKSDVSVNGAINRLERVLIGPDRRTTCVVLTTSAKGMADRSAAVAELTRIAEQEFQLDPAELKLAGPTVDAAMIDSESRRLLFQLAGLSALLTLLVAGLRLRSLRLALSVLFAAGYCTIVGLSVLYFSGGRMNLLMTMLPPLIYILSISSAVHLVNYFRDAQAEPRSPLPASMRAVKMGLFPCVIAALTTAIGLASLVQSKIDPIQEFGLYSALGVACGVVVLFLLLPALMQVFPPKPIVSQSSVSKDQSDSSQWLSRRIVDAIIRHHWLCSVACLGLMFTCAAQLPSITSTVKLQDRFLPSSDAIADYRWLEKNIGPMVPLEIVLKIDNQVIPDRVDQIGVVTAVQAKIESLDDSLAIFSAANLAPELPKSHSIADIAKRTFINGHRIAAQFREAKMMVDDGDHTLWRVSVRAEAIGDLDYGVFSNQIQKALDPLLADVGAEGIYTGVIPLIYKAQRELLNDLYRSFLVAFAVIALVLLFVLRSVTATAMTMIPNLFPAILVFGGIAWMGIPAQIGSVMTASAALGIAVDDTVHVLTWFRRGIARGLTRYDAIREAFAHCAGAMVHTSLICACGLMVFALSTFVPILHFAWLMFFLLMAALLGDLVLLPAILAGPLGVFFVQRKKKSPEVADGNEPEPV</sequence>
<feature type="transmembrane region" description="Helical" evidence="6">
    <location>
        <begin position="17"/>
        <end position="37"/>
    </location>
</feature>
<dbReference type="OrthoDB" id="2112773at2"/>
<feature type="transmembrane region" description="Helical" evidence="6">
    <location>
        <begin position="630"/>
        <end position="652"/>
    </location>
</feature>